<proteinExistence type="inferred from homology"/>
<sequence length="285" mass="30997">MGRRMPAVSGLFYAASEDALIKQIKTCFTSEVGPGRLPDSPIRAGDRKLPILISPHAGYMYSGPVAAHGYLLLEGRRKPRTVVVVGPNHYGVGAEVSIFPDGEWITPLGAVKIDHELAVKLAGESDIFSLDEASHSREHSIEVQLPFLQYLLRDFKFLPVCMLDQSESTAAEVGDALARVINGEDILLVASSDFTHYEPHEAVKRKDSQALDMITRLDVNGMYRVMYEHEITMCGYGAIAAVMTAAKRLGAGECRVLKHATSGDTGGDYSSVVGYASCVIELPER</sequence>
<comment type="similarity">
    <text evidence="1 2">Belongs to the MEMO1 family.</text>
</comment>
<dbReference type="HAMAP" id="MF_00055">
    <property type="entry name" value="MEMO1"/>
    <property type="match status" value="1"/>
</dbReference>
<name>A0A832ZVQ0_CALS0</name>
<comment type="caution">
    <text evidence="3">The sequence shown here is derived from an EMBL/GenBank/DDBJ whole genome shotgun (WGS) entry which is preliminary data.</text>
</comment>
<dbReference type="NCBIfam" id="TIGR04336">
    <property type="entry name" value="AmmeMemoSam_B"/>
    <property type="match status" value="1"/>
</dbReference>
<dbReference type="PANTHER" id="PTHR11060:SF0">
    <property type="entry name" value="PROTEIN MEMO1"/>
    <property type="match status" value="1"/>
</dbReference>
<dbReference type="Gene3D" id="3.40.830.10">
    <property type="entry name" value="LigB-like"/>
    <property type="match status" value="1"/>
</dbReference>
<gene>
    <name evidence="3" type="primary">amrB</name>
    <name evidence="3" type="ORF">EYH45_01915</name>
</gene>
<dbReference type="Pfam" id="PF01875">
    <property type="entry name" value="Memo"/>
    <property type="match status" value="1"/>
</dbReference>
<dbReference type="Proteomes" id="UP000608579">
    <property type="component" value="Unassembled WGS sequence"/>
</dbReference>
<dbReference type="CDD" id="cd07361">
    <property type="entry name" value="MEMO_like"/>
    <property type="match status" value="1"/>
</dbReference>
<dbReference type="InterPro" id="IPR002737">
    <property type="entry name" value="MEMO1_fam"/>
</dbReference>
<dbReference type="SUPFAM" id="SSF53213">
    <property type="entry name" value="LigB-like"/>
    <property type="match status" value="1"/>
</dbReference>
<reference evidence="3" key="1">
    <citation type="journal article" date="2020" name="ISME J.">
        <title>Gammaproteobacteria mediating utilization of methyl-, sulfur- and petroleum organic compounds in deep ocean hydrothermal plumes.</title>
        <authorList>
            <person name="Zhou Z."/>
            <person name="Liu Y."/>
            <person name="Pan J."/>
            <person name="Cron B.R."/>
            <person name="Toner B.M."/>
            <person name="Anantharaman K."/>
            <person name="Breier J.A."/>
            <person name="Dick G.J."/>
            <person name="Li M."/>
        </authorList>
    </citation>
    <scope>NUCLEOTIDE SEQUENCE</scope>
    <source>
        <strain evidence="3">SZUA-1515</strain>
    </source>
</reference>
<evidence type="ECO:0000256" key="1">
    <source>
        <dbReference type="ARBA" id="ARBA00006315"/>
    </source>
</evidence>
<protein>
    <recommendedName>
        <fullName evidence="2">MEMO1 family protein EYH45_01915</fullName>
    </recommendedName>
</protein>
<evidence type="ECO:0000313" key="4">
    <source>
        <dbReference type="Proteomes" id="UP000608579"/>
    </source>
</evidence>
<evidence type="ECO:0000256" key="2">
    <source>
        <dbReference type="HAMAP-Rule" id="MF_00055"/>
    </source>
</evidence>
<dbReference type="EMBL" id="DQVM01000034">
    <property type="protein sequence ID" value="HIQ29301.1"/>
    <property type="molecule type" value="Genomic_DNA"/>
</dbReference>
<accession>A0A832ZVQ0</accession>
<dbReference type="AlphaFoldDB" id="A0A832ZVQ0"/>
<organism evidence="3 4">
    <name type="scientific">Caldiarchaeum subterraneum</name>
    <dbReference type="NCBI Taxonomy" id="311458"/>
    <lineage>
        <taxon>Archaea</taxon>
        <taxon>Nitrososphaerota</taxon>
        <taxon>Candidatus Caldarchaeales</taxon>
        <taxon>Candidatus Caldarchaeaceae</taxon>
        <taxon>Candidatus Caldarchaeum</taxon>
    </lineage>
</organism>
<dbReference type="NCBIfam" id="NF001987">
    <property type="entry name" value="PRK00782.1"/>
    <property type="match status" value="1"/>
</dbReference>
<dbReference type="PANTHER" id="PTHR11060">
    <property type="entry name" value="PROTEIN MEMO1"/>
    <property type="match status" value="1"/>
</dbReference>
<evidence type="ECO:0000313" key="3">
    <source>
        <dbReference type="EMBL" id="HIQ29301.1"/>
    </source>
</evidence>